<evidence type="ECO:0000259" key="5">
    <source>
        <dbReference type="PROSITE" id="PS51462"/>
    </source>
</evidence>
<dbReference type="PANTHER" id="PTHR43222">
    <property type="entry name" value="NUDIX HYDROLASE 23"/>
    <property type="match status" value="1"/>
</dbReference>
<dbReference type="SUPFAM" id="SSF55811">
    <property type="entry name" value="Nudix"/>
    <property type="match status" value="1"/>
</dbReference>
<evidence type="ECO:0000256" key="3">
    <source>
        <dbReference type="ARBA" id="ARBA00015552"/>
    </source>
</evidence>
<keyword evidence="7" id="KW-1185">Reference proteome</keyword>
<dbReference type="RefSeq" id="WP_169247028.1">
    <property type="nucleotide sequence ID" value="NZ_SPMZ01000002.1"/>
</dbReference>
<accession>A0ABX1TEI4</accession>
<dbReference type="PANTHER" id="PTHR43222:SF11">
    <property type="entry name" value="PHOSPHATASE NUDJ"/>
    <property type="match status" value="1"/>
</dbReference>
<gene>
    <name evidence="4" type="primary">nudJ</name>
    <name evidence="6" type="ORF">E4P82_00265</name>
</gene>
<comment type="caution">
    <text evidence="6">The sequence shown here is derived from an EMBL/GenBank/DDBJ whole genome shotgun (WGS) entry which is preliminary data.</text>
</comment>
<dbReference type="EMBL" id="SPMZ01000002">
    <property type="protein sequence ID" value="NMQ17771.1"/>
    <property type="molecule type" value="Genomic_DNA"/>
</dbReference>
<dbReference type="InterPro" id="IPR000086">
    <property type="entry name" value="NUDIX_hydrolase_dom"/>
</dbReference>
<feature type="domain" description="Nudix hydrolase" evidence="5">
    <location>
        <begin position="6"/>
        <end position="133"/>
    </location>
</feature>
<evidence type="ECO:0000313" key="7">
    <source>
        <dbReference type="Proteomes" id="UP000760480"/>
    </source>
</evidence>
<dbReference type="InterPro" id="IPR033713">
    <property type="entry name" value="NudJ"/>
</dbReference>
<comment type="subunit">
    <text evidence="2 4">Monomer.</text>
</comment>
<dbReference type="CDD" id="cd03675">
    <property type="entry name" value="NUDIX_Hydrolase"/>
    <property type="match status" value="1"/>
</dbReference>
<dbReference type="Pfam" id="PF00293">
    <property type="entry name" value="NUDIX"/>
    <property type="match status" value="1"/>
</dbReference>
<dbReference type="EC" id="3.6.1.-" evidence="4"/>
<evidence type="ECO:0000256" key="2">
    <source>
        <dbReference type="ARBA" id="ARBA00011245"/>
    </source>
</evidence>
<comment type="cofactor">
    <cofactor evidence="4">
        <name>Mg(2+)</name>
        <dbReference type="ChEBI" id="CHEBI:18420"/>
    </cofactor>
</comment>
<dbReference type="PROSITE" id="PS51462">
    <property type="entry name" value="NUDIX"/>
    <property type="match status" value="1"/>
</dbReference>
<proteinExistence type="inferred from homology"/>
<evidence type="ECO:0000256" key="1">
    <source>
        <dbReference type="ARBA" id="ARBA00007608"/>
    </source>
</evidence>
<dbReference type="Gene3D" id="3.90.79.10">
    <property type="entry name" value="Nucleoside Triphosphate Pyrophosphohydrolase"/>
    <property type="match status" value="1"/>
</dbReference>
<dbReference type="InterPro" id="IPR015797">
    <property type="entry name" value="NUDIX_hydrolase-like_dom_sf"/>
</dbReference>
<name>A0ABX1TEI4_9GAMM</name>
<reference evidence="6 7" key="1">
    <citation type="submission" date="2019-03" db="EMBL/GenBank/DDBJ databases">
        <title>Metabolic reconstructions from genomes of highly enriched 'Candidatus Accumulibacter' and 'Candidatus Competibacter' bioreactor populations.</title>
        <authorList>
            <person name="Annavajhala M.K."/>
            <person name="Welles L."/>
            <person name="Abbas B."/>
            <person name="Sorokin D."/>
            <person name="Park H."/>
            <person name="Van Loosdrecht M."/>
            <person name="Chandran K."/>
        </authorList>
    </citation>
    <scope>NUCLEOTIDE SEQUENCE [LARGE SCALE GENOMIC DNA]</scope>
    <source>
        <strain evidence="6 7">SBR_G</strain>
    </source>
</reference>
<dbReference type="Proteomes" id="UP000760480">
    <property type="component" value="Unassembled WGS sequence"/>
</dbReference>
<keyword evidence="4" id="KW-0460">Magnesium</keyword>
<organism evidence="6 7">
    <name type="scientific">Candidatus Competibacter phosphatis</name>
    <dbReference type="NCBI Taxonomy" id="221280"/>
    <lineage>
        <taxon>Bacteria</taxon>
        <taxon>Pseudomonadati</taxon>
        <taxon>Pseudomonadota</taxon>
        <taxon>Gammaproteobacteria</taxon>
        <taxon>Candidatus Competibacteraceae</taxon>
        <taxon>Candidatus Competibacter</taxon>
    </lineage>
</organism>
<evidence type="ECO:0000313" key="6">
    <source>
        <dbReference type="EMBL" id="NMQ17771.1"/>
    </source>
</evidence>
<protein>
    <recommendedName>
        <fullName evidence="3 4">Phosphatase NudJ</fullName>
        <ecNumber evidence="4">3.6.1.-</ecNumber>
    </recommendedName>
</protein>
<dbReference type="GO" id="GO:0016787">
    <property type="term" value="F:hydrolase activity"/>
    <property type="evidence" value="ECO:0007669"/>
    <property type="project" value="UniProtKB-KW"/>
</dbReference>
<sequence length="149" mass="17159">MNQEWSPRLTVATIIERDGRFLLVEEYADGEELVYNQPAGHLDEHETLAAAAIRETLEETAWEVRVDAIVGLYYWTHPKGHTFVRTCFVGTALQHHPEQPLDHGIQRALWLNRDEIVALGPKLRSPMVMRCIDDYLAGKRYPLDLFGYL</sequence>
<comment type="similarity">
    <text evidence="1 4">Belongs to the Nudix hydrolase family. NudJ subfamily.</text>
</comment>
<keyword evidence="4 6" id="KW-0378">Hydrolase</keyword>
<evidence type="ECO:0000256" key="4">
    <source>
        <dbReference type="RuleBase" id="RU364043"/>
    </source>
</evidence>